<dbReference type="GO" id="GO:0019843">
    <property type="term" value="F:rRNA binding"/>
    <property type="evidence" value="ECO:0007669"/>
    <property type="project" value="InterPro"/>
</dbReference>
<keyword evidence="2 4" id="KW-0689">Ribosomal protein</keyword>
<keyword evidence="3 4" id="KW-0687">Ribonucleoprotein</keyword>
<dbReference type="InterPro" id="IPR047873">
    <property type="entry name" value="Ribosomal_uL16"/>
</dbReference>
<dbReference type="EMBL" id="MT246538">
    <property type="protein sequence ID" value="QRR29734.1"/>
    <property type="molecule type" value="Genomic_DNA"/>
</dbReference>
<dbReference type="GO" id="GO:0032543">
    <property type="term" value="P:mitochondrial translation"/>
    <property type="evidence" value="ECO:0007669"/>
    <property type="project" value="TreeGrafter"/>
</dbReference>
<dbReference type="InterPro" id="IPR020798">
    <property type="entry name" value="Ribosomal_uL16_CS"/>
</dbReference>
<comment type="similarity">
    <text evidence="1 4">Belongs to the universal ribosomal protein uL16 family.</text>
</comment>
<dbReference type="GO" id="GO:0003735">
    <property type="term" value="F:structural constituent of ribosome"/>
    <property type="evidence" value="ECO:0007669"/>
    <property type="project" value="InterPro"/>
</dbReference>
<accession>A0A893DCZ9</accession>
<gene>
    <name evidence="5" type="primary">rpl16</name>
</gene>
<dbReference type="GO" id="GO:0005762">
    <property type="term" value="C:mitochondrial large ribosomal subunit"/>
    <property type="evidence" value="ECO:0007669"/>
    <property type="project" value="TreeGrafter"/>
</dbReference>
<dbReference type="SUPFAM" id="SSF54686">
    <property type="entry name" value="Ribosomal protein L16p/L10e"/>
    <property type="match status" value="1"/>
</dbReference>
<dbReference type="Gene3D" id="3.90.1170.10">
    <property type="entry name" value="Ribosomal protein L10e/L16"/>
    <property type="match status" value="1"/>
</dbReference>
<dbReference type="InterPro" id="IPR036920">
    <property type="entry name" value="Ribosomal_uL16_sf"/>
</dbReference>
<dbReference type="PANTHER" id="PTHR12220">
    <property type="entry name" value="50S/60S RIBOSOMAL PROTEIN L16"/>
    <property type="match status" value="1"/>
</dbReference>
<dbReference type="PANTHER" id="PTHR12220:SF13">
    <property type="entry name" value="LARGE RIBOSOMAL SUBUNIT PROTEIN UL16M"/>
    <property type="match status" value="1"/>
</dbReference>
<dbReference type="RefSeq" id="YP_010165721.1">
    <property type="nucleotide sequence ID" value="NC_057511.1"/>
</dbReference>
<evidence type="ECO:0000256" key="2">
    <source>
        <dbReference type="ARBA" id="ARBA00022980"/>
    </source>
</evidence>
<reference evidence="5" key="1">
    <citation type="journal article" date="2021" name="J. Eukaryot. Microbiol.">
        <title>Description of Imasa heleensis, gen. nov., sp. nov. (Imasidae, fam. nov.), a Deep-Branching Marine Malawimonad and Possible Key Taxon in Understanding Early Eukaryotic Evolution.</title>
        <authorList>
            <person name="Heiss A.A."/>
            <person name="Warring S.D."/>
            <person name="Lukacs K."/>
            <person name="Favate J."/>
            <person name="Yang A."/>
            <person name="Gyaltshen Y."/>
            <person name="Filardi C."/>
            <person name="Simpson A.G.B."/>
            <person name="Kim E."/>
        </authorList>
    </citation>
    <scope>NUCLEOTIDE SEQUENCE</scope>
</reference>
<dbReference type="NCBIfam" id="TIGR01164">
    <property type="entry name" value="rplP_bact"/>
    <property type="match status" value="1"/>
</dbReference>
<sequence length="142" mass="16542">MIKLFPSNMKFRKYHKGYYPKGISKRGSAVNFGKYGIKAIDPAILNSDQIESVRRVIMKKIKKIGRLYIRVFPDIPVTKKPIEVRMGKGKGNVEYWVTKIEKGRILFEMSDIDYNKAKLIHDLIKHKLPMKSKLSEKLVNFN</sequence>
<dbReference type="AlphaFoldDB" id="A0A893DCZ9"/>
<dbReference type="InterPro" id="IPR016180">
    <property type="entry name" value="Ribosomal_uL16_dom"/>
</dbReference>
<dbReference type="FunFam" id="3.90.1170.10:FF:000001">
    <property type="entry name" value="50S ribosomal protein L16"/>
    <property type="match status" value="1"/>
</dbReference>
<organism evidence="5">
    <name type="scientific">Imasa heleensis</name>
    <dbReference type="NCBI Taxonomy" id="2772037"/>
    <lineage>
        <taxon>Eukaryota</taxon>
        <taxon>Malawimonadida</taxon>
        <taxon>Imasidae</taxon>
        <taxon>Imasa</taxon>
    </lineage>
</organism>
<dbReference type="GeneID" id="67270301"/>
<evidence type="ECO:0000256" key="4">
    <source>
        <dbReference type="RuleBase" id="RU004413"/>
    </source>
</evidence>
<protein>
    <submittedName>
        <fullName evidence="5">Ribosomal protein L16</fullName>
    </submittedName>
</protein>
<dbReference type="Pfam" id="PF00252">
    <property type="entry name" value="Ribosomal_L16"/>
    <property type="match status" value="1"/>
</dbReference>
<evidence type="ECO:0000256" key="3">
    <source>
        <dbReference type="ARBA" id="ARBA00023274"/>
    </source>
</evidence>
<dbReference type="InterPro" id="IPR000114">
    <property type="entry name" value="Ribosomal_uL16_bact-type"/>
</dbReference>
<proteinExistence type="inferred from homology"/>
<evidence type="ECO:0000256" key="1">
    <source>
        <dbReference type="ARBA" id="ARBA00008931"/>
    </source>
</evidence>
<keyword evidence="5" id="KW-0496">Mitochondrion</keyword>
<name>A0A893DCZ9_9EUKA</name>
<evidence type="ECO:0000313" key="5">
    <source>
        <dbReference type="EMBL" id="QRR29734.1"/>
    </source>
</evidence>
<dbReference type="CDD" id="cd01433">
    <property type="entry name" value="Ribosomal_L16_L10e"/>
    <property type="match status" value="1"/>
</dbReference>
<geneLocation type="mitochondrion" evidence="5"/>
<dbReference type="PROSITE" id="PS00586">
    <property type="entry name" value="RIBOSOMAL_L16_1"/>
    <property type="match status" value="1"/>
</dbReference>
<dbReference type="PRINTS" id="PR00060">
    <property type="entry name" value="RIBOSOMALL16"/>
</dbReference>
<dbReference type="PROSITE" id="PS00701">
    <property type="entry name" value="RIBOSOMAL_L16_2"/>
    <property type="match status" value="1"/>
</dbReference>